<keyword evidence="2" id="KW-0479">Metal-binding</keyword>
<evidence type="ECO:0000256" key="2">
    <source>
        <dbReference type="ARBA" id="ARBA00022723"/>
    </source>
</evidence>
<dbReference type="InterPro" id="IPR011234">
    <property type="entry name" value="Fumarylacetoacetase-like_C"/>
</dbReference>
<comment type="similarity">
    <text evidence="1">Belongs to the FAH family.</text>
</comment>
<evidence type="ECO:0000313" key="5">
    <source>
        <dbReference type="Proteomes" id="UP001235343"/>
    </source>
</evidence>
<gene>
    <name evidence="4" type="ORF">QQS35_03465</name>
</gene>
<dbReference type="RefSeq" id="WP_285930411.1">
    <property type="nucleotide sequence ID" value="NZ_JASTZU010000017.1"/>
</dbReference>
<dbReference type="EMBL" id="JASTZU010000017">
    <property type="protein sequence ID" value="MDL4839518.1"/>
    <property type="molecule type" value="Genomic_DNA"/>
</dbReference>
<reference evidence="4 5" key="1">
    <citation type="submission" date="2023-06" db="EMBL/GenBank/DDBJ databases">
        <title>Aquibacillus rhizosphaerae LR5S19.</title>
        <authorList>
            <person name="Sun J.-Q."/>
        </authorList>
    </citation>
    <scope>NUCLEOTIDE SEQUENCE [LARGE SCALE GENOMIC DNA]</scope>
    <source>
        <strain evidence="4 5">LR5S19</strain>
    </source>
</reference>
<keyword evidence="5" id="KW-1185">Reference proteome</keyword>
<evidence type="ECO:0000259" key="3">
    <source>
        <dbReference type="Pfam" id="PF01557"/>
    </source>
</evidence>
<evidence type="ECO:0000313" key="4">
    <source>
        <dbReference type="EMBL" id="MDL4839518.1"/>
    </source>
</evidence>
<dbReference type="Proteomes" id="UP001235343">
    <property type="component" value="Unassembled WGS sequence"/>
</dbReference>
<dbReference type="InterPro" id="IPR051121">
    <property type="entry name" value="FAH"/>
</dbReference>
<accession>A0ABT7L139</accession>
<sequence length="312" mass="34876">MKLISYKYKGVIGSYRTGLLYEEGVIDLQESYRSMLLHEEEKELVNIVDTLLPHTPDDFFKLGLIGIHRAKEVDMYMKDQHITNLFISRKDIRLGAPVPNPSKIICVGKNYKDHVAEMKSDIPEYPVLFAKFNNALIGPEDDIEKSSMTNKLDYEVELAIIIGKEATSINEDEALDYVAGYTIGNDVSARDLQKRTPQWLQGKSLDRSTPVGPWIVTTDELTNPSNLNVKTLINGEVRQSSNTKHLIFSVPFIISFISNLITLEPGDIILTGTPDGVGMAMNPPCFLQAGDNISMEIENIGTLENTVVNSRK</sequence>
<proteinExistence type="inferred from homology"/>
<keyword evidence="4" id="KW-0378">Hydrolase</keyword>
<name>A0ABT7L139_9BACI</name>
<organism evidence="4 5">
    <name type="scientific">Aquibacillus rhizosphaerae</name>
    <dbReference type="NCBI Taxonomy" id="3051431"/>
    <lineage>
        <taxon>Bacteria</taxon>
        <taxon>Bacillati</taxon>
        <taxon>Bacillota</taxon>
        <taxon>Bacilli</taxon>
        <taxon>Bacillales</taxon>
        <taxon>Bacillaceae</taxon>
        <taxon>Aquibacillus</taxon>
    </lineage>
</organism>
<dbReference type="Pfam" id="PF01557">
    <property type="entry name" value="FAA_hydrolase"/>
    <property type="match status" value="1"/>
</dbReference>
<dbReference type="SUPFAM" id="SSF56529">
    <property type="entry name" value="FAH"/>
    <property type="match status" value="1"/>
</dbReference>
<dbReference type="GO" id="GO:0016787">
    <property type="term" value="F:hydrolase activity"/>
    <property type="evidence" value="ECO:0007669"/>
    <property type="project" value="UniProtKB-KW"/>
</dbReference>
<evidence type="ECO:0000256" key="1">
    <source>
        <dbReference type="ARBA" id="ARBA00010211"/>
    </source>
</evidence>
<comment type="caution">
    <text evidence="4">The sequence shown here is derived from an EMBL/GenBank/DDBJ whole genome shotgun (WGS) entry which is preliminary data.</text>
</comment>
<protein>
    <submittedName>
        <fullName evidence="4">Fumarylacetoacetate hydrolase family protein</fullName>
    </submittedName>
</protein>
<dbReference type="Gene3D" id="3.90.850.10">
    <property type="entry name" value="Fumarylacetoacetase-like, C-terminal domain"/>
    <property type="match status" value="1"/>
</dbReference>
<feature type="domain" description="Fumarylacetoacetase-like C-terminal" evidence="3">
    <location>
        <begin position="103"/>
        <end position="308"/>
    </location>
</feature>
<dbReference type="PANTHER" id="PTHR42796">
    <property type="entry name" value="FUMARYLACETOACETATE HYDROLASE DOMAIN-CONTAINING PROTEIN 2A-RELATED"/>
    <property type="match status" value="1"/>
</dbReference>
<dbReference type="InterPro" id="IPR036663">
    <property type="entry name" value="Fumarylacetoacetase_C_sf"/>
</dbReference>
<dbReference type="PANTHER" id="PTHR42796:SF4">
    <property type="entry name" value="FUMARYLACETOACETATE HYDROLASE DOMAIN-CONTAINING PROTEIN 2A"/>
    <property type="match status" value="1"/>
</dbReference>